<evidence type="ECO:0000256" key="5">
    <source>
        <dbReference type="SAM" id="Coils"/>
    </source>
</evidence>
<sequence length="413" mass="45321">MSYALPITLLIVGLLLGLLIGAALGWFAHSSRYPSLSSAPGTGAKPLEQSAQADPAELSMAVNKSVNQTVAQTMVPLEKAMDRLGSQLQELEADRATAFAQLSSQVHSMSRTSTRLSDRTDQLVTALRSPNVRGRWGEIQLERVVELGGMIKHVDFESQVTAYLGNKAVRPDLVVNLSAERHIVVDAKVPFSAYLDALETADPEEHAAYLRRHAHMVRTHVQQLSHKDYIEAFSPTPEFVVLFTPADPFLDAALGVDPELLEFAFERNVVIATPTTLFALLRTVALGWRHEDISDKAREVQRLGSELYSRLNTVGDHYNRVGRSLEKAVEAFNSTLSSMDSRVMVTARRLSEMDIPNRTDKRPTTLSPATASPAKATPRADATHEDSDADSATRTASRDEEPRDLFGNYSSGS</sequence>
<proteinExistence type="inferred from homology"/>
<reference evidence="8" key="1">
    <citation type="submission" date="2013-02" db="EMBL/GenBank/DDBJ databases">
        <title>The complete genome sequence of Corynebacterium casei LMG S-19264 (=DSM 44701).</title>
        <authorList>
            <person name="Ruckert C."/>
            <person name="Albersmeier A."/>
            <person name="Kalinowski J."/>
        </authorList>
    </citation>
    <scope>NUCLEOTIDE SEQUENCE [LARGE SCALE GENOMIC DNA]</scope>
    <source>
        <strain evidence="8">LMG S-19264</strain>
    </source>
</reference>
<protein>
    <submittedName>
        <fullName evidence="7">DNA recombination protein</fullName>
    </submittedName>
</protein>
<dbReference type="Proteomes" id="UP000019226">
    <property type="component" value="Chromosome"/>
</dbReference>
<feature type="region of interest" description="Disordered" evidence="6">
    <location>
        <begin position="351"/>
        <end position="413"/>
    </location>
</feature>
<keyword evidence="3 5" id="KW-0175">Coiled coil</keyword>
<name>A0ABM5PR30_9CORY</name>
<dbReference type="PANTHER" id="PTHR30563">
    <property type="entry name" value="DNA RECOMBINATION PROTEIN RMUC"/>
    <property type="match status" value="1"/>
</dbReference>
<comment type="function">
    <text evidence="1">Involved in DNA recombination.</text>
</comment>
<evidence type="ECO:0000256" key="6">
    <source>
        <dbReference type="SAM" id="MobiDB-lite"/>
    </source>
</evidence>
<dbReference type="EMBL" id="CP004350">
    <property type="protein sequence ID" value="AHI20459.1"/>
    <property type="molecule type" value="Genomic_DNA"/>
</dbReference>
<feature type="coiled-coil region" evidence="5">
    <location>
        <begin position="74"/>
        <end position="101"/>
    </location>
</feature>
<dbReference type="InterPro" id="IPR003798">
    <property type="entry name" value="DNA_recombination_RmuC"/>
</dbReference>
<evidence type="ECO:0000256" key="1">
    <source>
        <dbReference type="ARBA" id="ARBA00003416"/>
    </source>
</evidence>
<evidence type="ECO:0000256" key="3">
    <source>
        <dbReference type="ARBA" id="ARBA00023054"/>
    </source>
</evidence>
<keyword evidence="8" id="KW-1185">Reference proteome</keyword>
<evidence type="ECO:0000313" key="7">
    <source>
        <dbReference type="EMBL" id="AHI20459.1"/>
    </source>
</evidence>
<dbReference type="PANTHER" id="PTHR30563:SF0">
    <property type="entry name" value="DNA RECOMBINATION PROTEIN RMUC"/>
    <property type="match status" value="1"/>
</dbReference>
<organism evidence="7 8">
    <name type="scientific">Corynebacterium casei LMG S-19264</name>
    <dbReference type="NCBI Taxonomy" id="1285583"/>
    <lineage>
        <taxon>Bacteria</taxon>
        <taxon>Bacillati</taxon>
        <taxon>Actinomycetota</taxon>
        <taxon>Actinomycetes</taxon>
        <taxon>Mycobacteriales</taxon>
        <taxon>Corynebacteriaceae</taxon>
        <taxon>Corynebacterium</taxon>
    </lineage>
</organism>
<evidence type="ECO:0000256" key="2">
    <source>
        <dbReference type="ARBA" id="ARBA00009840"/>
    </source>
</evidence>
<gene>
    <name evidence="7" type="ORF">CCASEI_09510</name>
</gene>
<feature type="compositionally biased region" description="Basic and acidic residues" evidence="6">
    <location>
        <begin position="351"/>
        <end position="363"/>
    </location>
</feature>
<dbReference type="GeneID" id="82878017"/>
<evidence type="ECO:0000256" key="4">
    <source>
        <dbReference type="ARBA" id="ARBA00023172"/>
    </source>
</evidence>
<dbReference type="Pfam" id="PF02646">
    <property type="entry name" value="RmuC"/>
    <property type="match status" value="1"/>
</dbReference>
<evidence type="ECO:0000313" key="8">
    <source>
        <dbReference type="Proteomes" id="UP000019226"/>
    </source>
</evidence>
<feature type="compositionally biased region" description="Low complexity" evidence="6">
    <location>
        <begin position="364"/>
        <end position="377"/>
    </location>
</feature>
<comment type="similarity">
    <text evidence="2">Belongs to the RmuC family.</text>
</comment>
<dbReference type="RefSeq" id="WP_025387825.1">
    <property type="nucleotide sequence ID" value="NZ_CP004350.1"/>
</dbReference>
<keyword evidence="4" id="KW-0233">DNA recombination</keyword>
<accession>A0ABM5PR30</accession>